<reference evidence="2" key="1">
    <citation type="submission" date="2021-06" db="EMBL/GenBank/DDBJ databases">
        <authorList>
            <person name="Kallberg Y."/>
            <person name="Tangrot J."/>
            <person name="Rosling A."/>
        </authorList>
    </citation>
    <scope>NUCLEOTIDE SEQUENCE</scope>
    <source>
        <strain evidence="2">87-6 pot B 2015</strain>
    </source>
</reference>
<evidence type="ECO:0000313" key="3">
    <source>
        <dbReference type="Proteomes" id="UP000789375"/>
    </source>
</evidence>
<accession>A0A9N9G9N7</accession>
<organism evidence="2 3">
    <name type="scientific">Funneliformis mosseae</name>
    <name type="common">Endomycorrhizal fungus</name>
    <name type="synonym">Glomus mosseae</name>
    <dbReference type="NCBI Taxonomy" id="27381"/>
    <lineage>
        <taxon>Eukaryota</taxon>
        <taxon>Fungi</taxon>
        <taxon>Fungi incertae sedis</taxon>
        <taxon>Mucoromycota</taxon>
        <taxon>Glomeromycotina</taxon>
        <taxon>Glomeromycetes</taxon>
        <taxon>Glomerales</taxon>
        <taxon>Glomeraceae</taxon>
        <taxon>Funneliformis</taxon>
    </lineage>
</organism>
<dbReference type="Proteomes" id="UP000789375">
    <property type="component" value="Unassembled WGS sequence"/>
</dbReference>
<name>A0A9N9G9N7_FUNMO</name>
<keyword evidence="3" id="KW-1185">Reference proteome</keyword>
<comment type="caution">
    <text evidence="2">The sequence shown here is derived from an EMBL/GenBank/DDBJ whole genome shotgun (WGS) entry which is preliminary data.</text>
</comment>
<dbReference type="AlphaFoldDB" id="A0A9N9G9N7"/>
<dbReference type="EMBL" id="CAJVPP010002193">
    <property type="protein sequence ID" value="CAG8591197.1"/>
    <property type="molecule type" value="Genomic_DNA"/>
</dbReference>
<gene>
    <name evidence="2" type="ORF">FMOSSE_LOCUS8449</name>
</gene>
<protein>
    <submittedName>
        <fullName evidence="2">9555_t:CDS:1</fullName>
    </submittedName>
</protein>
<feature type="compositionally biased region" description="Acidic residues" evidence="1">
    <location>
        <begin position="29"/>
        <end position="42"/>
    </location>
</feature>
<sequence length="471" mass="53840">MSELPLLHQKGNKDEVTKRTKIGSQDLPIETDFEEESIEDEPKDNTPSPFSYISSESESDEDYKSDKDDGSFNYDMKAVSFDDYLNPNKTKSEWKLEDGRLIIDIASTKTAEVVKLAMEEKNERTQFMKSVIRLGLSSIVDLSSEFENGMYTWFGQEWTGIKRKVYGIVNMEPNVFEGEITNVIDTVEEESSLLSSAHIYITSLLMPILAIFRCAIVQQIATIYFYVIDEFLKNPSIFVDKTGKYKELSEIEYAMAMTAPILNNVFSDVFDYLELRWGETLSNSMSDRRRKIDLRIVHKTKKLELSHSESAKAPTPGKAVQDRSKCLRTLKGILDNFLKEDLSDEEVQDSKTLGIQFAGLNGQIIGIDLLDDGLYFGLEGPTFNFPAQLINVKCLRSALEALYFFKQEIVKKMKLIPDPKMVNHPYNRIFHSNSGTLMEAKHFKIKFVRKTYFTPKERKNRNGHAQGSNVS</sequence>
<evidence type="ECO:0000313" key="2">
    <source>
        <dbReference type="EMBL" id="CAG8591197.1"/>
    </source>
</evidence>
<proteinExistence type="predicted"/>
<evidence type="ECO:0000256" key="1">
    <source>
        <dbReference type="SAM" id="MobiDB-lite"/>
    </source>
</evidence>
<feature type="region of interest" description="Disordered" evidence="1">
    <location>
        <begin position="1"/>
        <end position="68"/>
    </location>
</feature>